<feature type="compositionally biased region" description="Basic residues" evidence="1">
    <location>
        <begin position="66"/>
        <end position="77"/>
    </location>
</feature>
<reference evidence="2 3" key="1">
    <citation type="submission" date="2019-02" db="EMBL/GenBank/DDBJ databases">
        <title>WGS of Pseudoxanthomonas species novum from clinical isolates.</title>
        <authorList>
            <person name="Bernier A.-M."/>
            <person name="Bernard K."/>
            <person name="Vachon A."/>
        </authorList>
    </citation>
    <scope>NUCLEOTIDE SEQUENCE [LARGE SCALE GENOMIC DNA]</scope>
    <source>
        <strain evidence="2 3">NML171200</strain>
    </source>
</reference>
<keyword evidence="2" id="KW-0238">DNA-binding</keyword>
<dbReference type="AlphaFoldDB" id="A0A4Q8L7P6"/>
<feature type="compositionally biased region" description="Basic residues" evidence="1">
    <location>
        <begin position="88"/>
        <end position="158"/>
    </location>
</feature>
<protein>
    <submittedName>
        <fullName evidence="2">DNA-binding protein</fullName>
    </submittedName>
</protein>
<feature type="region of interest" description="Disordered" evidence="1">
    <location>
        <begin position="1"/>
        <end position="166"/>
    </location>
</feature>
<organism evidence="2 3">
    <name type="scientific">Pseudoxanthomonas winnipegensis</name>
    <dbReference type="NCBI Taxonomy" id="2480810"/>
    <lineage>
        <taxon>Bacteria</taxon>
        <taxon>Pseudomonadati</taxon>
        <taxon>Pseudomonadota</taxon>
        <taxon>Gammaproteobacteria</taxon>
        <taxon>Lysobacterales</taxon>
        <taxon>Lysobacteraceae</taxon>
        <taxon>Pseudoxanthomonas</taxon>
    </lineage>
</organism>
<proteinExistence type="predicted"/>
<evidence type="ECO:0000256" key="1">
    <source>
        <dbReference type="SAM" id="MobiDB-lite"/>
    </source>
</evidence>
<dbReference type="EMBL" id="SHMC01000005">
    <property type="protein sequence ID" value="TAA23862.1"/>
    <property type="molecule type" value="Genomic_DNA"/>
</dbReference>
<evidence type="ECO:0000313" key="3">
    <source>
        <dbReference type="Proteomes" id="UP000292627"/>
    </source>
</evidence>
<dbReference type="OrthoDB" id="21644at2"/>
<sequence length="166" mass="17363">MPSKKTAHKAAQDDKRAGKSSSTQAGEYVREEIEELQAGEGPAKSRKQAIAIGLSRARRDGVAAKPGKRASSKVKRKAGQDLAAGRGHAAKKTAKKATKKATKKAAKKATKKTAKKTAKKAAKKATKKAAKKTTSRTAKKAAKKAAGKATKRTTKSVKKSSGGKSR</sequence>
<accession>A0A4Q8L7P6</accession>
<name>A0A4Q8L7P6_9GAMM</name>
<dbReference type="RefSeq" id="WP_130552199.1">
    <property type="nucleotide sequence ID" value="NZ_SHMC01000005.1"/>
</dbReference>
<dbReference type="GO" id="GO:0003677">
    <property type="term" value="F:DNA binding"/>
    <property type="evidence" value="ECO:0007669"/>
    <property type="project" value="UniProtKB-KW"/>
</dbReference>
<gene>
    <name evidence="2" type="ORF">EA660_14700</name>
</gene>
<comment type="caution">
    <text evidence="2">The sequence shown here is derived from an EMBL/GenBank/DDBJ whole genome shotgun (WGS) entry which is preliminary data.</text>
</comment>
<evidence type="ECO:0000313" key="2">
    <source>
        <dbReference type="EMBL" id="TAA23862.1"/>
    </source>
</evidence>
<dbReference type="Proteomes" id="UP000292627">
    <property type="component" value="Unassembled WGS sequence"/>
</dbReference>